<dbReference type="InterPro" id="IPR033124">
    <property type="entry name" value="Ser_caboxypep_his_AS"/>
</dbReference>
<dbReference type="PANTHER" id="PTHR11802">
    <property type="entry name" value="SERINE PROTEASE FAMILY S10 SERINE CARBOXYPEPTIDASE"/>
    <property type="match status" value="1"/>
</dbReference>
<organism evidence="11">
    <name type="scientific">Oryza meridionalis</name>
    <dbReference type="NCBI Taxonomy" id="40149"/>
    <lineage>
        <taxon>Eukaryota</taxon>
        <taxon>Viridiplantae</taxon>
        <taxon>Streptophyta</taxon>
        <taxon>Embryophyta</taxon>
        <taxon>Tracheophyta</taxon>
        <taxon>Spermatophyta</taxon>
        <taxon>Magnoliopsida</taxon>
        <taxon>Liliopsida</taxon>
        <taxon>Poales</taxon>
        <taxon>Poaceae</taxon>
        <taxon>BOP clade</taxon>
        <taxon>Oryzoideae</taxon>
        <taxon>Oryzeae</taxon>
        <taxon>Oryzinae</taxon>
        <taxon>Oryza</taxon>
    </lineage>
</organism>
<dbReference type="InterPro" id="IPR001563">
    <property type="entry name" value="Peptidase_S10"/>
</dbReference>
<evidence type="ECO:0000256" key="8">
    <source>
        <dbReference type="ARBA" id="ARBA00023180"/>
    </source>
</evidence>
<dbReference type="Proteomes" id="UP000008021">
    <property type="component" value="Chromosome 12"/>
</dbReference>
<keyword evidence="8" id="KW-0325">Glycoprotein</keyword>
<evidence type="ECO:0000256" key="6">
    <source>
        <dbReference type="ARBA" id="ARBA00023145"/>
    </source>
</evidence>
<dbReference type="Gene3D" id="3.40.50.12670">
    <property type="match status" value="1"/>
</dbReference>
<feature type="compositionally biased region" description="Polar residues" evidence="10">
    <location>
        <begin position="72"/>
        <end position="83"/>
    </location>
</feature>
<dbReference type="Pfam" id="PF00450">
    <property type="entry name" value="Peptidase_S10"/>
    <property type="match status" value="1"/>
</dbReference>
<dbReference type="PROSITE" id="PS00560">
    <property type="entry name" value="CARBOXYPEPT_SER_HIS"/>
    <property type="match status" value="1"/>
</dbReference>
<evidence type="ECO:0000313" key="12">
    <source>
        <dbReference type="Proteomes" id="UP000008021"/>
    </source>
</evidence>
<evidence type="ECO:0000256" key="1">
    <source>
        <dbReference type="ARBA" id="ARBA00009431"/>
    </source>
</evidence>
<evidence type="ECO:0000256" key="3">
    <source>
        <dbReference type="ARBA" id="ARBA00022670"/>
    </source>
</evidence>
<dbReference type="FunFam" id="3.40.50.12670:FF:000001">
    <property type="entry name" value="Carboxypeptidase"/>
    <property type="match status" value="1"/>
</dbReference>
<keyword evidence="6" id="KW-0865">Zymogen</keyword>
<evidence type="ECO:0000256" key="9">
    <source>
        <dbReference type="RuleBase" id="RU361156"/>
    </source>
</evidence>
<dbReference type="InterPro" id="IPR029058">
    <property type="entry name" value="AB_hydrolase_fold"/>
</dbReference>
<keyword evidence="5 9" id="KW-0378">Hydrolase</keyword>
<dbReference type="EC" id="3.4.16.-" evidence="9"/>
<dbReference type="PROSITE" id="PS00131">
    <property type="entry name" value="CARBOXYPEPT_SER_SER"/>
    <property type="match status" value="1"/>
</dbReference>
<protein>
    <recommendedName>
        <fullName evidence="9">Carboxypeptidase</fullName>
        <ecNumber evidence="9">3.4.16.-</ecNumber>
    </recommendedName>
</protein>
<evidence type="ECO:0000256" key="5">
    <source>
        <dbReference type="ARBA" id="ARBA00022801"/>
    </source>
</evidence>
<evidence type="ECO:0000256" key="10">
    <source>
        <dbReference type="SAM" id="MobiDB-lite"/>
    </source>
</evidence>
<keyword evidence="4" id="KW-0732">Signal</keyword>
<keyword evidence="2 9" id="KW-0121">Carboxypeptidase</keyword>
<dbReference type="FunFam" id="3.40.50.1820:FF:000143">
    <property type="entry name" value="Carboxypeptidase"/>
    <property type="match status" value="1"/>
</dbReference>
<dbReference type="InterPro" id="IPR018202">
    <property type="entry name" value="Ser_caboxypep_ser_AS"/>
</dbReference>
<accession>A0A0E0FAY5</accession>
<keyword evidence="7" id="KW-1015">Disulfide bond</keyword>
<dbReference type="GO" id="GO:0019748">
    <property type="term" value="P:secondary metabolic process"/>
    <property type="evidence" value="ECO:0007669"/>
    <property type="project" value="TreeGrafter"/>
</dbReference>
<evidence type="ECO:0000256" key="4">
    <source>
        <dbReference type="ARBA" id="ARBA00022729"/>
    </source>
</evidence>
<dbReference type="Gene3D" id="3.40.50.1820">
    <property type="entry name" value="alpha/beta hydrolase"/>
    <property type="match status" value="1"/>
</dbReference>
<evidence type="ECO:0000313" key="11">
    <source>
        <dbReference type="EnsemblPlants" id="OMERI12G05210.3"/>
    </source>
</evidence>
<keyword evidence="3 9" id="KW-0645">Protease</keyword>
<dbReference type="MEROPS" id="S10.004"/>
<proteinExistence type="inferred from homology"/>
<name>A0A0E0FAY5_9ORYZ</name>
<feature type="compositionally biased region" description="Basic residues" evidence="10">
    <location>
        <begin position="54"/>
        <end position="64"/>
    </location>
</feature>
<sequence>MCCHFADNLPIFVGNVTPCYSVLQYYTWPKHKCTTICFVALDTTSLASGGATARAKKSQRNRSQIRRDESRQNSVQNSPNLSDQEIGIKDPRRRRRRRHHSPLIVPWTPILSLSLLSVRLNFPTTTAVSTAPRCCRPPAPSMARRGRRSPASPAVAIALIIFLTYGGGAAPASALVKSVPGFDGALPSKHYAGYVTVEEQHGRNLFYYLVESERDPAKDPLVLWLNGGPGCSSFDGFVYEHGPFNFESGGSAKSLPKLHLNPYSWSKVSSVIYLDSPAGVGLSYSKNTSDYNTGDLKTAADSHTFLLKWFQLYPEFLSNPFYIAGESYAGVYVPTLSHEVVKGLHDGVKPTINFKGYMVGNGVCDTVFDGNALVPFAHGMALISDDIYQEAQTACHGNYWNTTTDKCENALNKVDTSINDLNIYDILEPCYHSKTIKKVTPANTKLPKSFQHLGTTTKPLAVRTRMHGRAWPLRAPVRAGRVPSWQEFARGSRPSGVPCMSDEVATAWLNNDDVRAAIHAQPVSSIGSWLICTNVLDFIHDAGSMISYHKNLTGQGYRAFIYSGDHDMCVPYTGTEAWTRSLGYGVIDSWRPWHLNGQVSGYTQGYEHGLTFATIKGAGHTIPEYKPQESLAFYSRWLAGSKL</sequence>
<dbReference type="SUPFAM" id="SSF53474">
    <property type="entry name" value="alpha/beta-Hydrolases"/>
    <property type="match status" value="1"/>
</dbReference>
<dbReference type="PANTHER" id="PTHR11802:SF254">
    <property type="entry name" value="SERINE CARBOXYPEPTIDASE-LIKE 20"/>
    <property type="match status" value="1"/>
</dbReference>
<reference evidence="11" key="2">
    <citation type="submission" date="2018-05" db="EMBL/GenBank/DDBJ databases">
        <title>OmerRS3 (Oryza meridionalis Reference Sequence Version 3).</title>
        <authorList>
            <person name="Zhang J."/>
            <person name="Kudrna D."/>
            <person name="Lee S."/>
            <person name="Talag J."/>
            <person name="Welchert J."/>
            <person name="Wing R.A."/>
        </authorList>
    </citation>
    <scope>NUCLEOTIDE SEQUENCE [LARGE SCALE GENOMIC DNA]</scope>
    <source>
        <strain evidence="11">cv. OR44</strain>
    </source>
</reference>
<dbReference type="PRINTS" id="PR00724">
    <property type="entry name" value="CRBOXYPTASEC"/>
</dbReference>
<dbReference type="GO" id="GO:0004185">
    <property type="term" value="F:serine-type carboxypeptidase activity"/>
    <property type="evidence" value="ECO:0007669"/>
    <property type="project" value="UniProtKB-UniRule"/>
</dbReference>
<dbReference type="GO" id="GO:0006508">
    <property type="term" value="P:proteolysis"/>
    <property type="evidence" value="ECO:0007669"/>
    <property type="project" value="UniProtKB-KW"/>
</dbReference>
<dbReference type="AlphaFoldDB" id="A0A0E0FAY5"/>
<dbReference type="GO" id="GO:0016747">
    <property type="term" value="F:acyltransferase activity, transferring groups other than amino-acyl groups"/>
    <property type="evidence" value="ECO:0007669"/>
    <property type="project" value="TreeGrafter"/>
</dbReference>
<dbReference type="FunFam" id="3.40.50.11320:FF:000002">
    <property type="entry name" value="Carboxypeptidase"/>
    <property type="match status" value="1"/>
</dbReference>
<evidence type="ECO:0000256" key="2">
    <source>
        <dbReference type="ARBA" id="ARBA00022645"/>
    </source>
</evidence>
<comment type="similarity">
    <text evidence="1 9">Belongs to the peptidase S10 family.</text>
</comment>
<evidence type="ECO:0000256" key="7">
    <source>
        <dbReference type="ARBA" id="ARBA00023157"/>
    </source>
</evidence>
<keyword evidence="12" id="KW-1185">Reference proteome</keyword>
<dbReference type="Gramene" id="OMERI12G05210.3">
    <property type="protein sequence ID" value="OMERI12G05210.3"/>
    <property type="gene ID" value="OMERI12G05210"/>
</dbReference>
<feature type="region of interest" description="Disordered" evidence="10">
    <location>
        <begin position="49"/>
        <end position="98"/>
    </location>
</feature>
<reference evidence="11" key="1">
    <citation type="submission" date="2015-04" db="UniProtKB">
        <authorList>
            <consortium name="EnsemblPlants"/>
        </authorList>
    </citation>
    <scope>IDENTIFICATION</scope>
</reference>
<dbReference type="EnsemblPlants" id="OMERI12G05210.3">
    <property type="protein sequence ID" value="OMERI12G05210.3"/>
    <property type="gene ID" value="OMERI12G05210"/>
</dbReference>